<evidence type="ECO:0000256" key="2">
    <source>
        <dbReference type="ARBA" id="ARBA00023163"/>
    </source>
</evidence>
<keyword evidence="1" id="KW-0805">Transcription regulation</keyword>
<gene>
    <name evidence="4" type="ORF">AA23TX_07333</name>
</gene>
<proteinExistence type="predicted"/>
<evidence type="ECO:0000259" key="3">
    <source>
        <dbReference type="PROSITE" id="PS01124"/>
    </source>
</evidence>
<organism evidence="4 5">
    <name type="scientific">Amycolatopsis camponoti</name>
    <dbReference type="NCBI Taxonomy" id="2606593"/>
    <lineage>
        <taxon>Bacteria</taxon>
        <taxon>Bacillati</taxon>
        <taxon>Actinomycetota</taxon>
        <taxon>Actinomycetes</taxon>
        <taxon>Pseudonocardiales</taxon>
        <taxon>Pseudonocardiaceae</taxon>
        <taxon>Amycolatopsis</taxon>
    </lineage>
</organism>
<name>A0A6I8LYE1_9PSEU</name>
<sequence>MEAIAARVGLTSAVNLRRRFRAQVGTTPGAYRRAFRTP</sequence>
<dbReference type="Pfam" id="PF00165">
    <property type="entry name" value="HTH_AraC"/>
    <property type="match status" value="1"/>
</dbReference>
<dbReference type="Proteomes" id="UP000399805">
    <property type="component" value="Unassembled WGS sequence"/>
</dbReference>
<dbReference type="InterPro" id="IPR009057">
    <property type="entry name" value="Homeodomain-like_sf"/>
</dbReference>
<dbReference type="PROSITE" id="PS01124">
    <property type="entry name" value="HTH_ARAC_FAMILY_2"/>
    <property type="match status" value="1"/>
</dbReference>
<keyword evidence="5" id="KW-1185">Reference proteome</keyword>
<keyword evidence="2" id="KW-0804">Transcription</keyword>
<reference evidence="4 5" key="1">
    <citation type="submission" date="2019-09" db="EMBL/GenBank/DDBJ databases">
        <authorList>
            <person name="Leyn A S."/>
        </authorList>
    </citation>
    <scope>NUCLEOTIDE SEQUENCE [LARGE SCALE GENOMIC DNA]</scope>
    <source>
        <strain evidence="4">AA231_1</strain>
    </source>
</reference>
<dbReference type="GO" id="GO:0003700">
    <property type="term" value="F:DNA-binding transcription factor activity"/>
    <property type="evidence" value="ECO:0007669"/>
    <property type="project" value="InterPro"/>
</dbReference>
<evidence type="ECO:0000313" key="4">
    <source>
        <dbReference type="EMBL" id="VVJ22322.1"/>
    </source>
</evidence>
<dbReference type="SUPFAM" id="SSF46689">
    <property type="entry name" value="Homeodomain-like"/>
    <property type="match status" value="1"/>
</dbReference>
<dbReference type="GO" id="GO:0043565">
    <property type="term" value="F:sequence-specific DNA binding"/>
    <property type="evidence" value="ECO:0007669"/>
    <property type="project" value="InterPro"/>
</dbReference>
<evidence type="ECO:0000313" key="5">
    <source>
        <dbReference type="Proteomes" id="UP000399805"/>
    </source>
</evidence>
<dbReference type="AlphaFoldDB" id="A0A6I8LYE1"/>
<dbReference type="InterPro" id="IPR018060">
    <property type="entry name" value="HTH_AraC"/>
</dbReference>
<protein>
    <submittedName>
        <fullName evidence="4">Transcriptional regulator</fullName>
    </submittedName>
</protein>
<accession>A0A6I8LYE1</accession>
<dbReference type="Gene3D" id="1.10.10.60">
    <property type="entry name" value="Homeodomain-like"/>
    <property type="match status" value="1"/>
</dbReference>
<evidence type="ECO:0000256" key="1">
    <source>
        <dbReference type="ARBA" id="ARBA00023015"/>
    </source>
</evidence>
<dbReference type="EMBL" id="CABVGP010000002">
    <property type="protein sequence ID" value="VVJ22322.1"/>
    <property type="molecule type" value="Genomic_DNA"/>
</dbReference>
<feature type="domain" description="HTH araC/xylS-type" evidence="3">
    <location>
        <begin position="1"/>
        <end position="34"/>
    </location>
</feature>